<reference evidence="9 10" key="1">
    <citation type="journal article" date="2014" name="Appl. Environ. Microbiol.">
        <title>Comparative Genome Analysis of 'Candidatus Methanoplasma termitum' Indicates a New Mode of Energy Metabolism in the Seventh Order of Methanogens.</title>
        <authorList>
            <person name="Lang K."/>
            <person name="Schuldes J."/>
            <person name="Klingl A."/>
            <person name="Poehlein A."/>
            <person name="Daniel R."/>
            <person name="Brune A."/>
        </authorList>
    </citation>
    <scope>NUCLEOTIDE SEQUENCE [LARGE SCALE GENOMIC DNA]</scope>
    <source>
        <strain evidence="10">Mpt1</strain>
    </source>
</reference>
<dbReference type="PANTHER" id="PTHR30472">
    <property type="entry name" value="FERRIC ENTEROBACTIN TRANSPORT SYSTEM PERMEASE PROTEIN"/>
    <property type="match status" value="1"/>
</dbReference>
<dbReference type="AlphaFoldDB" id="A0A0A7LBY0"/>
<dbReference type="GO" id="GO:0022857">
    <property type="term" value="F:transmembrane transporter activity"/>
    <property type="evidence" value="ECO:0007669"/>
    <property type="project" value="InterPro"/>
</dbReference>
<gene>
    <name evidence="9" type="primary">btuC2</name>
    <name evidence="9" type="ORF">Mpt1_c07720</name>
</gene>
<feature type="transmembrane region" description="Helical" evidence="8">
    <location>
        <begin position="326"/>
        <end position="347"/>
    </location>
</feature>
<dbReference type="FunFam" id="1.10.3470.10:FF:000001">
    <property type="entry name" value="Vitamin B12 ABC transporter permease BtuC"/>
    <property type="match status" value="1"/>
</dbReference>
<feature type="transmembrane region" description="Helical" evidence="8">
    <location>
        <begin position="27"/>
        <end position="49"/>
    </location>
</feature>
<evidence type="ECO:0000313" key="10">
    <source>
        <dbReference type="Proteomes" id="UP000030787"/>
    </source>
</evidence>
<proteinExistence type="inferred from homology"/>
<feature type="transmembrane region" description="Helical" evidence="8">
    <location>
        <begin position="300"/>
        <end position="319"/>
    </location>
</feature>
<comment type="similarity">
    <text evidence="2">Belongs to the binding-protein-dependent transport system permease family. FecCD subfamily.</text>
</comment>
<dbReference type="PANTHER" id="PTHR30472:SF25">
    <property type="entry name" value="ABC TRANSPORTER PERMEASE PROTEIN MJ0876-RELATED"/>
    <property type="match status" value="1"/>
</dbReference>
<evidence type="ECO:0000256" key="1">
    <source>
        <dbReference type="ARBA" id="ARBA00004651"/>
    </source>
</evidence>
<keyword evidence="4" id="KW-1003">Cell membrane</keyword>
<organism evidence="9 10">
    <name type="scientific">Candidatus Methanoplasma termitum</name>
    <dbReference type="NCBI Taxonomy" id="1577791"/>
    <lineage>
        <taxon>Archaea</taxon>
        <taxon>Methanobacteriati</taxon>
        <taxon>Thermoplasmatota</taxon>
        <taxon>Thermoplasmata</taxon>
        <taxon>Methanomassiliicoccales</taxon>
        <taxon>Methanomassiliicoccaceae</taxon>
        <taxon>Candidatus Methanoplasma</taxon>
    </lineage>
</organism>
<evidence type="ECO:0000256" key="6">
    <source>
        <dbReference type="ARBA" id="ARBA00022989"/>
    </source>
</evidence>
<protein>
    <submittedName>
        <fullName evidence="9">BtuC2 protein</fullName>
    </submittedName>
</protein>
<feature type="transmembrane region" description="Helical" evidence="8">
    <location>
        <begin position="81"/>
        <end position="102"/>
    </location>
</feature>
<evidence type="ECO:0000256" key="7">
    <source>
        <dbReference type="ARBA" id="ARBA00023136"/>
    </source>
</evidence>
<accession>A0A0A7LBY0</accession>
<keyword evidence="7 8" id="KW-0472">Membrane</keyword>
<dbReference type="Gene3D" id="1.10.3470.10">
    <property type="entry name" value="ABC transporter involved in vitamin B12 uptake, BtuC"/>
    <property type="match status" value="1"/>
</dbReference>
<comment type="subcellular location">
    <subcellularLocation>
        <location evidence="1">Cell membrane</location>
        <topology evidence="1">Multi-pass membrane protein</topology>
    </subcellularLocation>
</comment>
<dbReference type="InterPro" id="IPR000522">
    <property type="entry name" value="ABC_transptr_permease_BtuC"/>
</dbReference>
<evidence type="ECO:0000256" key="5">
    <source>
        <dbReference type="ARBA" id="ARBA00022692"/>
    </source>
</evidence>
<dbReference type="Proteomes" id="UP000030787">
    <property type="component" value="Chromosome"/>
</dbReference>
<dbReference type="CDD" id="cd06550">
    <property type="entry name" value="TM_ABC_iron-siderophores_like"/>
    <property type="match status" value="1"/>
</dbReference>
<dbReference type="GO" id="GO:0005886">
    <property type="term" value="C:plasma membrane"/>
    <property type="evidence" value="ECO:0007669"/>
    <property type="project" value="UniProtKB-SubCell"/>
</dbReference>
<keyword evidence="3" id="KW-0813">Transport</keyword>
<dbReference type="KEGG" id="mear:Mpt1_c07720"/>
<feature type="transmembrane region" description="Helical" evidence="8">
    <location>
        <begin position="210"/>
        <end position="230"/>
    </location>
</feature>
<feature type="transmembrane region" description="Helical" evidence="8">
    <location>
        <begin position="169"/>
        <end position="190"/>
    </location>
</feature>
<keyword evidence="6 8" id="KW-1133">Transmembrane helix</keyword>
<dbReference type="Pfam" id="PF01032">
    <property type="entry name" value="FecCD"/>
    <property type="match status" value="1"/>
</dbReference>
<feature type="transmembrane region" description="Helical" evidence="8">
    <location>
        <begin position="109"/>
        <end position="130"/>
    </location>
</feature>
<dbReference type="HOGENOM" id="CLU_013016_0_3_2"/>
<dbReference type="EMBL" id="CP010070">
    <property type="protein sequence ID" value="AIZ56655.1"/>
    <property type="molecule type" value="Genomic_DNA"/>
</dbReference>
<dbReference type="STRING" id="1577791.Mpt1_c07720"/>
<evidence type="ECO:0000313" key="9">
    <source>
        <dbReference type="EMBL" id="AIZ56655.1"/>
    </source>
</evidence>
<evidence type="ECO:0000256" key="3">
    <source>
        <dbReference type="ARBA" id="ARBA00022448"/>
    </source>
</evidence>
<feature type="transmembrane region" description="Helical" evidence="8">
    <location>
        <begin position="258"/>
        <end position="288"/>
    </location>
</feature>
<evidence type="ECO:0000256" key="2">
    <source>
        <dbReference type="ARBA" id="ARBA00007935"/>
    </source>
</evidence>
<feature type="transmembrane region" description="Helical" evidence="8">
    <location>
        <begin position="136"/>
        <end position="157"/>
    </location>
</feature>
<keyword evidence="5 8" id="KW-0812">Transmembrane</keyword>
<dbReference type="InterPro" id="IPR037294">
    <property type="entry name" value="ABC_BtuC-like"/>
</dbReference>
<dbReference type="SUPFAM" id="SSF81345">
    <property type="entry name" value="ABC transporter involved in vitamin B12 uptake, BtuC"/>
    <property type="match status" value="1"/>
</dbReference>
<name>A0A0A7LBY0_9ARCH</name>
<keyword evidence="10" id="KW-1185">Reference proteome</keyword>
<evidence type="ECO:0000256" key="4">
    <source>
        <dbReference type="ARBA" id="ARBA00022475"/>
    </source>
</evidence>
<evidence type="ECO:0000256" key="8">
    <source>
        <dbReference type="SAM" id="Phobius"/>
    </source>
</evidence>
<sequence>MCSIGLFPHCNGAELMIPDPDRKRKRLLLTVATLTLILIFSVFLGLSWAPDHLSLSDVWHVLIGKGTWADGIIVNSNSKRVIFGAFVGAALGVTGGIMQAVFRNPLASPYILGLSSGASLGAAIAILFSIPIIPLAITQPLLAFVFCLGTMFLVYMLSRSGGSVRTETLILAGVAISSLMTAAVSFLTYIAPSEQMGSIVFWSMGNLGTVTWEEMAFAIPIITVGIAVMLTQSKSLNAMMLGDYHAMDLGVDVRRARIFLLVVSSLVVAAAVAFVGAIGFVGLVIPHIFRLFLGPDNRLILPLSAFGGATFILLCDYVAHLGSSLYGVMPIGIITSFIGAPFFIYLLSRKRSEVGW</sequence>